<proteinExistence type="predicted"/>
<sequence length="155" mass="17790">MCYIKKLASESLRMFWWSPPGRRAAPMWSRLSRRLHHGKRTDTYLSPFRRLFLPADILRAILIRRRKSSRGRRPCDIKVCRLPGAIHAEDEAGARLACLPSFFPFSEAPRPASRRPSGSAASPSSICPPHRRRSWQMSALFATGKQFLLRPSYRA</sequence>
<protein>
    <submittedName>
        <fullName evidence="2">Uncharacterized protein</fullName>
    </submittedName>
</protein>
<evidence type="ECO:0000313" key="3">
    <source>
        <dbReference type="Proteomes" id="UP000799324"/>
    </source>
</evidence>
<reference evidence="2" key="1">
    <citation type="journal article" date="2020" name="Stud. Mycol.">
        <title>101 Dothideomycetes genomes: a test case for predicting lifestyles and emergence of pathogens.</title>
        <authorList>
            <person name="Haridas S."/>
            <person name="Albert R."/>
            <person name="Binder M."/>
            <person name="Bloem J."/>
            <person name="Labutti K."/>
            <person name="Salamov A."/>
            <person name="Andreopoulos B."/>
            <person name="Baker S."/>
            <person name="Barry K."/>
            <person name="Bills G."/>
            <person name="Bluhm B."/>
            <person name="Cannon C."/>
            <person name="Castanera R."/>
            <person name="Culley D."/>
            <person name="Daum C."/>
            <person name="Ezra D."/>
            <person name="Gonzalez J."/>
            <person name="Henrissat B."/>
            <person name="Kuo A."/>
            <person name="Liang C."/>
            <person name="Lipzen A."/>
            <person name="Lutzoni F."/>
            <person name="Magnuson J."/>
            <person name="Mondo S."/>
            <person name="Nolan M."/>
            <person name="Ohm R."/>
            <person name="Pangilinan J."/>
            <person name="Park H.-J."/>
            <person name="Ramirez L."/>
            <person name="Alfaro M."/>
            <person name="Sun H."/>
            <person name="Tritt A."/>
            <person name="Yoshinaga Y."/>
            <person name="Zwiers L.-H."/>
            <person name="Turgeon B."/>
            <person name="Goodwin S."/>
            <person name="Spatafora J."/>
            <person name="Crous P."/>
            <person name="Grigoriev I."/>
        </authorList>
    </citation>
    <scope>NUCLEOTIDE SEQUENCE</scope>
    <source>
        <strain evidence="2">CBS 122681</strain>
    </source>
</reference>
<organism evidence="2 3">
    <name type="scientific">Lophiostoma macrostomum CBS 122681</name>
    <dbReference type="NCBI Taxonomy" id="1314788"/>
    <lineage>
        <taxon>Eukaryota</taxon>
        <taxon>Fungi</taxon>
        <taxon>Dikarya</taxon>
        <taxon>Ascomycota</taxon>
        <taxon>Pezizomycotina</taxon>
        <taxon>Dothideomycetes</taxon>
        <taxon>Pleosporomycetidae</taxon>
        <taxon>Pleosporales</taxon>
        <taxon>Lophiostomataceae</taxon>
        <taxon>Lophiostoma</taxon>
    </lineage>
</organism>
<keyword evidence="3" id="KW-1185">Reference proteome</keyword>
<feature type="region of interest" description="Disordered" evidence="1">
    <location>
        <begin position="109"/>
        <end position="130"/>
    </location>
</feature>
<evidence type="ECO:0000313" key="2">
    <source>
        <dbReference type="EMBL" id="KAF2652536.1"/>
    </source>
</evidence>
<dbReference type="AlphaFoldDB" id="A0A6A6SXY3"/>
<name>A0A6A6SXY3_9PLEO</name>
<accession>A0A6A6SXY3</accession>
<dbReference type="Proteomes" id="UP000799324">
    <property type="component" value="Unassembled WGS sequence"/>
</dbReference>
<dbReference type="EMBL" id="MU004399">
    <property type="protein sequence ID" value="KAF2652536.1"/>
    <property type="molecule type" value="Genomic_DNA"/>
</dbReference>
<gene>
    <name evidence="2" type="ORF">K491DRAFT_45241</name>
</gene>
<evidence type="ECO:0000256" key="1">
    <source>
        <dbReference type="SAM" id="MobiDB-lite"/>
    </source>
</evidence>
<feature type="compositionally biased region" description="Low complexity" evidence="1">
    <location>
        <begin position="109"/>
        <end position="128"/>
    </location>
</feature>